<keyword evidence="2" id="KW-1185">Reference proteome</keyword>
<dbReference type="EMBL" id="JAUUTY010000003">
    <property type="protein sequence ID" value="KAK1666434.1"/>
    <property type="molecule type" value="Genomic_DNA"/>
</dbReference>
<comment type="caution">
    <text evidence="1">The sequence shown here is derived from an EMBL/GenBank/DDBJ whole genome shotgun (WGS) entry which is preliminary data.</text>
</comment>
<dbReference type="PANTHER" id="PTHR10894:SF14">
    <property type="entry name" value="EXPRESSED PROTEIN"/>
    <property type="match status" value="1"/>
</dbReference>
<gene>
    <name evidence="1" type="ORF">QYE76_054593</name>
</gene>
<dbReference type="GO" id="GO:0031428">
    <property type="term" value="C:box C/D methylation guide snoRNP complex"/>
    <property type="evidence" value="ECO:0007669"/>
    <property type="project" value="InterPro"/>
</dbReference>
<dbReference type="InterPro" id="IPR045056">
    <property type="entry name" value="Nop56/Nop58"/>
</dbReference>
<sequence>MIPGSAGELAASVGEDFLNNNGAVSVLLETPSGFAVFYFCGLYLYTPDAMQSLWVHFATCARARNIVWLKEFQTFDDKSSAINADTGVNTQLTEMIMKSRNPGEELLVEKAEYKSIIETCLGIPCQHGEIVMELMWGMKRLMRSLVPREKSELPKEDRLPMSQGLQMLLSRYGFDVEPDMVNEQIVVTASVLFNCDAIEEEHYPGFQAIGRHLRKISGIDCENWSVLKLATAFNIICSHEIGDSNEMFSQDVQTKLLDDAEKYEYKIDKLICRLYYKQLVSNHQIKTRHRDMLAILVKKAKEDHEKK</sequence>
<evidence type="ECO:0000313" key="2">
    <source>
        <dbReference type="Proteomes" id="UP001231189"/>
    </source>
</evidence>
<protein>
    <submittedName>
        <fullName evidence="1">Uncharacterized protein</fullName>
    </submittedName>
</protein>
<organism evidence="1 2">
    <name type="scientific">Lolium multiflorum</name>
    <name type="common">Italian ryegrass</name>
    <name type="synonym">Lolium perenne subsp. multiflorum</name>
    <dbReference type="NCBI Taxonomy" id="4521"/>
    <lineage>
        <taxon>Eukaryota</taxon>
        <taxon>Viridiplantae</taxon>
        <taxon>Streptophyta</taxon>
        <taxon>Embryophyta</taxon>
        <taxon>Tracheophyta</taxon>
        <taxon>Spermatophyta</taxon>
        <taxon>Magnoliopsida</taxon>
        <taxon>Liliopsida</taxon>
        <taxon>Poales</taxon>
        <taxon>Poaceae</taxon>
        <taxon>BOP clade</taxon>
        <taxon>Pooideae</taxon>
        <taxon>Poodae</taxon>
        <taxon>Poeae</taxon>
        <taxon>Poeae Chloroplast Group 2 (Poeae type)</taxon>
        <taxon>Loliodinae</taxon>
        <taxon>Loliinae</taxon>
        <taxon>Lolium</taxon>
    </lineage>
</organism>
<dbReference type="AlphaFoldDB" id="A0AAD8SZ54"/>
<dbReference type="GO" id="GO:0032040">
    <property type="term" value="C:small-subunit processome"/>
    <property type="evidence" value="ECO:0007669"/>
    <property type="project" value="InterPro"/>
</dbReference>
<dbReference type="GO" id="GO:0030515">
    <property type="term" value="F:snoRNA binding"/>
    <property type="evidence" value="ECO:0007669"/>
    <property type="project" value="InterPro"/>
</dbReference>
<proteinExistence type="predicted"/>
<accession>A0AAD8SZ54</accession>
<evidence type="ECO:0000313" key="1">
    <source>
        <dbReference type="EMBL" id="KAK1666434.1"/>
    </source>
</evidence>
<dbReference type="PANTHER" id="PTHR10894">
    <property type="entry name" value="NUCLEOLAR PROTEIN 5 NUCLEOLAR PROTEIN NOP5 NOP58"/>
    <property type="match status" value="1"/>
</dbReference>
<name>A0AAD8SZ54_LOLMU</name>
<reference evidence="1" key="1">
    <citation type="submission" date="2023-07" db="EMBL/GenBank/DDBJ databases">
        <title>A chromosome-level genome assembly of Lolium multiflorum.</title>
        <authorList>
            <person name="Chen Y."/>
            <person name="Copetti D."/>
            <person name="Kolliker R."/>
            <person name="Studer B."/>
        </authorList>
    </citation>
    <scope>NUCLEOTIDE SEQUENCE</scope>
    <source>
        <strain evidence="1">02402/16</strain>
        <tissue evidence="1">Leaf</tissue>
    </source>
</reference>
<dbReference type="Proteomes" id="UP001231189">
    <property type="component" value="Unassembled WGS sequence"/>
</dbReference>